<dbReference type="Proteomes" id="UP000836402">
    <property type="component" value="Unassembled WGS sequence"/>
</dbReference>
<evidence type="ECO:0000313" key="4">
    <source>
        <dbReference type="Proteomes" id="UP000077671"/>
    </source>
</evidence>
<organism evidence="3 4">
    <name type="scientific">Tilletia caries</name>
    <name type="common">wheat bunt fungus</name>
    <dbReference type="NCBI Taxonomy" id="13290"/>
    <lineage>
        <taxon>Eukaryota</taxon>
        <taxon>Fungi</taxon>
        <taxon>Dikarya</taxon>
        <taxon>Basidiomycota</taxon>
        <taxon>Ustilaginomycotina</taxon>
        <taxon>Exobasidiomycetes</taxon>
        <taxon>Tilletiales</taxon>
        <taxon>Tilletiaceae</taxon>
        <taxon>Tilletia</taxon>
    </lineage>
</organism>
<gene>
    <name evidence="3" type="ORF">A4X03_0g6153</name>
    <name evidence="2" type="ORF">JKIAZH3_G9685</name>
</gene>
<evidence type="ECO:0000313" key="3">
    <source>
        <dbReference type="EMBL" id="KAE8252468.1"/>
    </source>
</evidence>
<proteinExistence type="predicted"/>
<reference evidence="3" key="1">
    <citation type="submission" date="2016-04" db="EMBL/GenBank/DDBJ databases">
        <authorList>
            <person name="Nguyen H.D."/>
            <person name="Kesanakurti P."/>
            <person name="Cullis J."/>
            <person name="Levesque C.A."/>
            <person name="Hambleton S."/>
        </authorList>
    </citation>
    <scope>NUCLEOTIDE SEQUENCE</scope>
    <source>
        <strain evidence="3">DAOMC 238032</strain>
    </source>
</reference>
<keyword evidence="5" id="KW-1185">Reference proteome</keyword>
<evidence type="ECO:0000313" key="5">
    <source>
        <dbReference type="Proteomes" id="UP000836402"/>
    </source>
</evidence>
<dbReference type="EMBL" id="CAJHJG010006713">
    <property type="protein sequence ID" value="CAD6958942.1"/>
    <property type="molecule type" value="Genomic_DNA"/>
</dbReference>
<comment type="caution">
    <text evidence="3">The sequence shown here is derived from an EMBL/GenBank/DDBJ whole genome shotgun (WGS) entry which is preliminary data.</text>
</comment>
<accession>A0A177U534</accession>
<sequence length="99" mass="10665">MVSRLRHLQLRFGISVAAVMSSREEGTVPFLALSAQSKSALVFVINCLQKGKTADNLATNFDRGVKLRTWERSPDDPPLDSGKRAAASETPPNPGTAGR</sequence>
<dbReference type="EMBL" id="LWDD02001117">
    <property type="protein sequence ID" value="KAE8252468.1"/>
    <property type="molecule type" value="Genomic_DNA"/>
</dbReference>
<dbReference type="AlphaFoldDB" id="A0A177U534"/>
<name>A0A177U534_9BASI</name>
<reference evidence="2" key="3">
    <citation type="submission" date="2020-10" db="EMBL/GenBank/DDBJ databases">
        <authorList>
            <person name="Sedaghatjoo S."/>
        </authorList>
    </citation>
    <scope>NUCLEOTIDE SEQUENCE</scope>
    <source>
        <strain evidence="2">AZH3</strain>
    </source>
</reference>
<feature type="compositionally biased region" description="Basic and acidic residues" evidence="1">
    <location>
        <begin position="65"/>
        <end position="75"/>
    </location>
</feature>
<feature type="region of interest" description="Disordered" evidence="1">
    <location>
        <begin position="65"/>
        <end position="99"/>
    </location>
</feature>
<reference evidence="3" key="2">
    <citation type="journal article" date="2019" name="IMA Fungus">
        <title>Genome sequencing and comparison of five Tilletia species to identify candidate genes for the detection of regulated species infecting wheat.</title>
        <authorList>
            <person name="Nguyen H.D.T."/>
            <person name="Sultana T."/>
            <person name="Kesanakurti P."/>
            <person name="Hambleton S."/>
        </authorList>
    </citation>
    <scope>NUCLEOTIDE SEQUENCE</scope>
    <source>
        <strain evidence="3">DAOMC 238032</strain>
    </source>
</reference>
<protein>
    <submittedName>
        <fullName evidence="3">Uncharacterized protein</fullName>
    </submittedName>
</protein>
<evidence type="ECO:0000256" key="1">
    <source>
        <dbReference type="SAM" id="MobiDB-lite"/>
    </source>
</evidence>
<evidence type="ECO:0000313" key="2">
    <source>
        <dbReference type="EMBL" id="CAD6958942.1"/>
    </source>
</evidence>
<dbReference type="Proteomes" id="UP000077671">
    <property type="component" value="Unassembled WGS sequence"/>
</dbReference>